<feature type="region of interest" description="Disordered" evidence="1">
    <location>
        <begin position="1"/>
        <end position="28"/>
    </location>
</feature>
<feature type="compositionally biased region" description="Basic and acidic residues" evidence="1">
    <location>
        <begin position="1"/>
        <end position="14"/>
    </location>
</feature>
<reference evidence="2" key="1">
    <citation type="submission" date="2020-01" db="EMBL/GenBank/DDBJ databases">
        <title>The Celery Genome Sequence Reveals Sequential Paleo-tetraploidization, Resistance Gene Elimination, Karyotype Evolution, and Functional Innovation in Apiales.</title>
        <authorList>
            <person name="Song X."/>
        </authorList>
    </citation>
    <scope>NUCLEOTIDE SEQUENCE</scope>
    <source>
        <tissue evidence="2">Leaf</tissue>
    </source>
</reference>
<dbReference type="EMBL" id="WRXP01001972">
    <property type="protein sequence ID" value="KAF1001977.1"/>
    <property type="molecule type" value="Genomic_DNA"/>
</dbReference>
<name>A0A6L5BAW9_APIGR</name>
<dbReference type="PANTHER" id="PTHR48268">
    <property type="entry name" value="HOMEOBOX PROTEIN KNOTTED-1-LIKE 6 ISOFORM X1"/>
    <property type="match status" value="1"/>
</dbReference>
<accession>A0A6L5BAW9</accession>
<dbReference type="InterPro" id="IPR053363">
    <property type="entry name" value="Leaf_patterning_domain"/>
</dbReference>
<proteinExistence type="predicted"/>
<evidence type="ECO:0000256" key="1">
    <source>
        <dbReference type="SAM" id="MobiDB-lite"/>
    </source>
</evidence>
<keyword evidence="3" id="KW-1185">Reference proteome</keyword>
<organism evidence="2 3">
    <name type="scientific">Apium graveolens</name>
    <name type="common">Celery</name>
    <dbReference type="NCBI Taxonomy" id="4045"/>
    <lineage>
        <taxon>Eukaryota</taxon>
        <taxon>Viridiplantae</taxon>
        <taxon>Streptophyta</taxon>
        <taxon>Embryophyta</taxon>
        <taxon>Tracheophyta</taxon>
        <taxon>Spermatophyta</taxon>
        <taxon>Magnoliopsida</taxon>
        <taxon>eudicotyledons</taxon>
        <taxon>Gunneridae</taxon>
        <taxon>Pentapetalae</taxon>
        <taxon>asterids</taxon>
        <taxon>campanulids</taxon>
        <taxon>Apiales</taxon>
        <taxon>Apiaceae</taxon>
        <taxon>Apioideae</taxon>
        <taxon>apioid superclade</taxon>
        <taxon>Apieae</taxon>
        <taxon>Apium</taxon>
    </lineage>
</organism>
<gene>
    <name evidence="2" type="ORF">AG4045_029841</name>
</gene>
<sequence>MDHRQISTDDEKAKTSRGGGGEEETETLKNRIRGHDLFRLLLEKHMECLKVSLGGKGDIGTTFEAADNTECNHNSQLSSDLDELMELHCMALGKLKKDMEIELQETMSFINDMYLQLN</sequence>
<dbReference type="Proteomes" id="UP000593563">
    <property type="component" value="Unassembled WGS sequence"/>
</dbReference>
<evidence type="ECO:0000313" key="2">
    <source>
        <dbReference type="EMBL" id="KAF1001977.1"/>
    </source>
</evidence>
<evidence type="ECO:0000313" key="3">
    <source>
        <dbReference type="Proteomes" id="UP000593563"/>
    </source>
</evidence>
<evidence type="ECO:0008006" key="4">
    <source>
        <dbReference type="Google" id="ProtNLM"/>
    </source>
</evidence>
<comment type="caution">
    <text evidence="2">The sequence shown here is derived from an EMBL/GenBank/DDBJ whole genome shotgun (WGS) entry which is preliminary data.</text>
</comment>
<dbReference type="PANTHER" id="PTHR48268:SF2">
    <property type="entry name" value="PROTEIN KNATM"/>
    <property type="match status" value="1"/>
</dbReference>
<protein>
    <recommendedName>
        <fullName evidence="4">KNOX2 domain-containing protein</fullName>
    </recommendedName>
</protein>
<dbReference type="AlphaFoldDB" id="A0A6L5BAW9"/>